<gene>
    <name evidence="3" type="ORF">EpCFBP13511_06695</name>
</gene>
<feature type="domain" description="Fimbrial-type adhesion" evidence="2">
    <location>
        <begin position="24"/>
        <end position="158"/>
    </location>
</feature>
<feature type="signal peptide" evidence="1">
    <location>
        <begin position="1"/>
        <end position="19"/>
    </location>
</feature>
<evidence type="ECO:0000313" key="4">
    <source>
        <dbReference type="Proteomes" id="UP000306393"/>
    </source>
</evidence>
<proteinExistence type="predicted"/>
<name>A0A4U3FF66_9GAMM</name>
<organism evidence="3 4">
    <name type="scientific">Erwinia persicina</name>
    <dbReference type="NCBI Taxonomy" id="55211"/>
    <lineage>
        <taxon>Bacteria</taxon>
        <taxon>Pseudomonadati</taxon>
        <taxon>Pseudomonadota</taxon>
        <taxon>Gammaproteobacteria</taxon>
        <taxon>Enterobacterales</taxon>
        <taxon>Erwiniaceae</taxon>
        <taxon>Erwinia</taxon>
    </lineage>
</organism>
<evidence type="ECO:0000313" key="3">
    <source>
        <dbReference type="EMBL" id="TKJ92488.1"/>
    </source>
</evidence>
<protein>
    <submittedName>
        <fullName evidence="3">Pilus assembly protein</fullName>
    </submittedName>
</protein>
<dbReference type="SUPFAM" id="SSF49401">
    <property type="entry name" value="Bacterial adhesins"/>
    <property type="match status" value="1"/>
</dbReference>
<feature type="chain" id="PRO_5020464811" evidence="1">
    <location>
        <begin position="20"/>
        <end position="158"/>
    </location>
</feature>
<reference evidence="3 4" key="1">
    <citation type="journal article" date="2019" name="Sci. Rep.">
        <title>Differences in resource use lead to coexistence of seed-transmitted microbial populations.</title>
        <authorList>
            <person name="Torres-Cortes G."/>
            <person name="Garcia B.J."/>
            <person name="Compant S."/>
            <person name="Rezki S."/>
            <person name="Jones P."/>
            <person name="Preveaux A."/>
            <person name="Briand M."/>
            <person name="Roulet A."/>
            <person name="Bouchez O."/>
            <person name="Jacobson D."/>
            <person name="Barret M."/>
        </authorList>
    </citation>
    <scope>NUCLEOTIDE SEQUENCE [LARGE SCALE GENOMIC DNA]</scope>
    <source>
        <strain evidence="3 4">CFBP13511</strain>
    </source>
</reference>
<dbReference type="RefSeq" id="WP_137268950.1">
    <property type="nucleotide sequence ID" value="NZ_QGAC01000005.1"/>
</dbReference>
<sequence length="158" mass="16839">MARYGSIILLMALGGPAAAADNMRFSGTLIEPPPCTINDGDEVEVDFGDKIGVTKLDGVNYLQQVNYRITCSPSAGKWSMTLEVAGTPADYDEAAIASNVDNLAVRLLINSRKFVLNKPIPVTLNALPMLEAVPVKRPGTVLKEGAFEATATLLAVYQ</sequence>
<evidence type="ECO:0000256" key="1">
    <source>
        <dbReference type="SAM" id="SignalP"/>
    </source>
</evidence>
<dbReference type="InterPro" id="IPR008966">
    <property type="entry name" value="Adhesion_dom_sf"/>
</dbReference>
<keyword evidence="1" id="KW-0732">Signal</keyword>
<dbReference type="GO" id="GO:0009289">
    <property type="term" value="C:pilus"/>
    <property type="evidence" value="ECO:0007669"/>
    <property type="project" value="InterPro"/>
</dbReference>
<accession>A0A4U3FF66</accession>
<dbReference type="AlphaFoldDB" id="A0A4U3FF66"/>
<evidence type="ECO:0000259" key="2">
    <source>
        <dbReference type="Pfam" id="PF00419"/>
    </source>
</evidence>
<dbReference type="Proteomes" id="UP000306393">
    <property type="component" value="Unassembled WGS sequence"/>
</dbReference>
<dbReference type="OrthoDB" id="6465690at2"/>
<comment type="caution">
    <text evidence="3">The sequence shown here is derived from an EMBL/GenBank/DDBJ whole genome shotgun (WGS) entry which is preliminary data.</text>
</comment>
<dbReference type="Pfam" id="PF00419">
    <property type="entry name" value="Fimbrial"/>
    <property type="match status" value="1"/>
</dbReference>
<dbReference type="GO" id="GO:0007155">
    <property type="term" value="P:cell adhesion"/>
    <property type="evidence" value="ECO:0007669"/>
    <property type="project" value="InterPro"/>
</dbReference>
<dbReference type="Gene3D" id="2.60.40.1090">
    <property type="entry name" value="Fimbrial-type adhesion domain"/>
    <property type="match status" value="1"/>
</dbReference>
<dbReference type="InterPro" id="IPR000259">
    <property type="entry name" value="Adhesion_dom_fimbrial"/>
</dbReference>
<dbReference type="STRING" id="1219360.GCA_001571305_01535"/>
<dbReference type="InterPro" id="IPR036937">
    <property type="entry name" value="Adhesion_dom_fimbrial_sf"/>
</dbReference>
<dbReference type="EMBL" id="QGAC01000005">
    <property type="protein sequence ID" value="TKJ92488.1"/>
    <property type="molecule type" value="Genomic_DNA"/>
</dbReference>